<evidence type="ECO:0000313" key="4">
    <source>
        <dbReference type="Proteomes" id="UP000799324"/>
    </source>
</evidence>
<dbReference type="InterPro" id="IPR011009">
    <property type="entry name" value="Kinase-like_dom_sf"/>
</dbReference>
<dbReference type="Pfam" id="PF00069">
    <property type="entry name" value="Pkinase"/>
    <property type="match status" value="1"/>
</dbReference>
<keyword evidence="3" id="KW-0418">Kinase</keyword>
<dbReference type="Gene3D" id="1.10.510.10">
    <property type="entry name" value="Transferase(Phosphotransferase) domain 1"/>
    <property type="match status" value="1"/>
</dbReference>
<evidence type="ECO:0000259" key="2">
    <source>
        <dbReference type="PROSITE" id="PS50011"/>
    </source>
</evidence>
<dbReference type="CDD" id="cd00180">
    <property type="entry name" value="PKc"/>
    <property type="match status" value="1"/>
</dbReference>
<dbReference type="InterPro" id="IPR000719">
    <property type="entry name" value="Prot_kinase_dom"/>
</dbReference>
<gene>
    <name evidence="3" type="ORF">K491DRAFT_712393</name>
</gene>
<protein>
    <submittedName>
        <fullName evidence="3">Kinase-like protein</fullName>
    </submittedName>
</protein>
<dbReference type="SUPFAM" id="SSF56112">
    <property type="entry name" value="Protein kinase-like (PK-like)"/>
    <property type="match status" value="1"/>
</dbReference>
<name>A0A6A6THW0_9PLEO</name>
<accession>A0A6A6THW0</accession>
<feature type="compositionally biased region" description="Pro residues" evidence="1">
    <location>
        <begin position="934"/>
        <end position="943"/>
    </location>
</feature>
<dbReference type="AlphaFoldDB" id="A0A6A6THW0"/>
<dbReference type="SMART" id="SM00220">
    <property type="entry name" value="S_TKc"/>
    <property type="match status" value="1"/>
</dbReference>
<dbReference type="Proteomes" id="UP000799324">
    <property type="component" value="Unassembled WGS sequence"/>
</dbReference>
<feature type="region of interest" description="Disordered" evidence="1">
    <location>
        <begin position="537"/>
        <end position="556"/>
    </location>
</feature>
<dbReference type="GO" id="GO:0005524">
    <property type="term" value="F:ATP binding"/>
    <property type="evidence" value="ECO:0007669"/>
    <property type="project" value="InterPro"/>
</dbReference>
<dbReference type="PANTHER" id="PTHR34706:SF1">
    <property type="entry name" value="VWFA DOMAIN-CONTAINING PROTEIN"/>
    <property type="match status" value="1"/>
</dbReference>
<dbReference type="GO" id="GO:0004672">
    <property type="term" value="F:protein kinase activity"/>
    <property type="evidence" value="ECO:0007669"/>
    <property type="project" value="InterPro"/>
</dbReference>
<dbReference type="PROSITE" id="PS50011">
    <property type="entry name" value="PROTEIN_KINASE_DOM"/>
    <property type="match status" value="1"/>
</dbReference>
<dbReference type="InterPro" id="IPR008271">
    <property type="entry name" value="Ser/Thr_kinase_AS"/>
</dbReference>
<dbReference type="PANTHER" id="PTHR34706">
    <property type="entry name" value="SLR1338 PROTEIN"/>
    <property type="match status" value="1"/>
</dbReference>
<reference evidence="3" key="1">
    <citation type="journal article" date="2020" name="Stud. Mycol.">
        <title>101 Dothideomycetes genomes: a test case for predicting lifestyles and emergence of pathogens.</title>
        <authorList>
            <person name="Haridas S."/>
            <person name="Albert R."/>
            <person name="Binder M."/>
            <person name="Bloem J."/>
            <person name="Labutti K."/>
            <person name="Salamov A."/>
            <person name="Andreopoulos B."/>
            <person name="Baker S."/>
            <person name="Barry K."/>
            <person name="Bills G."/>
            <person name="Bluhm B."/>
            <person name="Cannon C."/>
            <person name="Castanera R."/>
            <person name="Culley D."/>
            <person name="Daum C."/>
            <person name="Ezra D."/>
            <person name="Gonzalez J."/>
            <person name="Henrissat B."/>
            <person name="Kuo A."/>
            <person name="Liang C."/>
            <person name="Lipzen A."/>
            <person name="Lutzoni F."/>
            <person name="Magnuson J."/>
            <person name="Mondo S."/>
            <person name="Nolan M."/>
            <person name="Ohm R."/>
            <person name="Pangilinan J."/>
            <person name="Park H.-J."/>
            <person name="Ramirez L."/>
            <person name="Alfaro M."/>
            <person name="Sun H."/>
            <person name="Tritt A."/>
            <person name="Yoshinaga Y."/>
            <person name="Zwiers L.-H."/>
            <person name="Turgeon B."/>
            <person name="Goodwin S."/>
            <person name="Spatafora J."/>
            <person name="Crous P."/>
            <person name="Grigoriev I."/>
        </authorList>
    </citation>
    <scope>NUCLEOTIDE SEQUENCE</scope>
    <source>
        <strain evidence="3">CBS 122681</strain>
    </source>
</reference>
<organism evidence="3 4">
    <name type="scientific">Lophiostoma macrostomum CBS 122681</name>
    <dbReference type="NCBI Taxonomy" id="1314788"/>
    <lineage>
        <taxon>Eukaryota</taxon>
        <taxon>Fungi</taxon>
        <taxon>Dikarya</taxon>
        <taxon>Ascomycota</taxon>
        <taxon>Pezizomycotina</taxon>
        <taxon>Dothideomycetes</taxon>
        <taxon>Pleosporomycetidae</taxon>
        <taxon>Pleosporales</taxon>
        <taxon>Lophiostomataceae</taxon>
        <taxon>Lophiostoma</taxon>
    </lineage>
</organism>
<dbReference type="OrthoDB" id="9992527at2759"/>
<feature type="region of interest" description="Disordered" evidence="1">
    <location>
        <begin position="883"/>
        <end position="943"/>
    </location>
</feature>
<evidence type="ECO:0000313" key="3">
    <source>
        <dbReference type="EMBL" id="KAF2659609.1"/>
    </source>
</evidence>
<keyword evidence="4" id="KW-1185">Reference proteome</keyword>
<sequence length="943" mass="105799">MNAQVTDAAAGACADFDTQLKACTVKPNWTDGGDFIQVQKLCSWMRAQSAESGSSNAHRLLRAVYGTGILPIQSTQICERGRDRCILIFSILLEIGLGKLIYDVQQSVTDVNLPVDLGKLKDVFQPHDPNGSLGCATKFDEAQYKYGPITFRWDTTKHYDAKCVVPICRKQVIGRGGQGEVYKILVQEEYVCEQLREQLPHDEHTRIEDPEYGKCFQFALKTFSHSNLNFFAEEKAAFDGLKNNKGIRRYLGSYEHFEKPRTPGHASMDRPVMTRNILLEYGEFSLRDILMDRLPPVFAVEIKDFWSHLIELVDALRGMHRLRIGGEEYSVWHNDIKPGNIIVVNDDYKLADLGLARFEKRSPKNGDKTPTIEAPGGTRTYGAPECYATQGGARRITQSTDIWSIGCVFSMAATWLVLGHQYIPMYTRLRQKAIEGLQSEGVSQGDFFHNGHELLPQVKQWHEFLRKSTRHTDTITAPLLDLVEKYALTTAGNRLSAEILYQEMKRIVGGAVEEPGPQMEGLLDTLLCIDEEAPSNLATSQNWQSPAGGPSGRDQLVPDRFALRKTVSRLEALSKVARAQPSGTAPKSNVEAINYSGALYNQPPGALPSTTDKRASTFPPVARNSIADLHCAPQIPTHEPQNVIQAREQMASGKWSKITRRHDPDSLLKEHFDNRDIKFLVDNASSMIPYWDEATFVLETLARKASPYDRDGMDLYFTVGSSTVTEKKDSGSFRTAMYKNPPKDTFSPSDITSSLETIFSEYFEKQRSKPNLRKKRAKEAVTLIVLTDGIWAATENDEEIFSYIKIVLEQLEELKIPNHAKRPASIEFVQFGNDPDVTERLRALDDGLPERGFKDIIDHEQFSIQGDVRKMLLGSFVPFIDRNEPSPQRTSTSHSPASAYNNNQSTMYGESSSALRAGRGIRTALPGIMEQPYRTPPQSPERT</sequence>
<proteinExistence type="predicted"/>
<dbReference type="PROSITE" id="PS00108">
    <property type="entry name" value="PROTEIN_KINASE_ST"/>
    <property type="match status" value="1"/>
</dbReference>
<keyword evidence="3" id="KW-0808">Transferase</keyword>
<evidence type="ECO:0000256" key="1">
    <source>
        <dbReference type="SAM" id="MobiDB-lite"/>
    </source>
</evidence>
<dbReference type="EMBL" id="MU004305">
    <property type="protein sequence ID" value="KAF2659609.1"/>
    <property type="molecule type" value="Genomic_DNA"/>
</dbReference>
<feature type="domain" description="Protein kinase" evidence="2">
    <location>
        <begin position="167"/>
        <end position="507"/>
    </location>
</feature>
<feature type="compositionally biased region" description="Polar residues" evidence="1">
    <location>
        <begin position="885"/>
        <end position="914"/>
    </location>
</feature>